<dbReference type="GO" id="GO:0043531">
    <property type="term" value="F:ADP binding"/>
    <property type="evidence" value="ECO:0007669"/>
    <property type="project" value="InterPro"/>
</dbReference>
<gene>
    <name evidence="6" type="ORF">CUMW_258920</name>
</gene>
<feature type="non-terminal residue" evidence="6">
    <location>
        <position position="1"/>
    </location>
</feature>
<keyword evidence="7" id="KW-1185">Reference proteome</keyword>
<dbReference type="GO" id="GO:0006952">
    <property type="term" value="P:defense response"/>
    <property type="evidence" value="ECO:0007669"/>
    <property type="project" value="UniProtKB-KW"/>
</dbReference>
<dbReference type="SUPFAM" id="SSF52540">
    <property type="entry name" value="P-loop containing nucleoside triphosphate hydrolases"/>
    <property type="match status" value="1"/>
</dbReference>
<evidence type="ECO:0000313" key="7">
    <source>
        <dbReference type="Proteomes" id="UP000236630"/>
    </source>
</evidence>
<dbReference type="PRINTS" id="PR00364">
    <property type="entry name" value="DISEASERSIST"/>
</dbReference>
<dbReference type="InterPro" id="IPR027417">
    <property type="entry name" value="P-loop_NTPase"/>
</dbReference>
<evidence type="ECO:0000313" key="6">
    <source>
        <dbReference type="EMBL" id="GAY67739.1"/>
    </source>
</evidence>
<proteinExistence type="predicted"/>
<feature type="domain" description="AAA+ ATPase" evidence="5">
    <location>
        <begin position="126"/>
        <end position="264"/>
    </location>
</feature>
<feature type="coiled-coil region" evidence="4">
    <location>
        <begin position="17"/>
        <end position="78"/>
    </location>
</feature>
<dbReference type="InterPro" id="IPR003593">
    <property type="entry name" value="AAA+_ATPase"/>
</dbReference>
<dbReference type="InterPro" id="IPR002182">
    <property type="entry name" value="NB-ARC"/>
</dbReference>
<name>A0A2H5QT17_CITUN</name>
<dbReference type="EMBL" id="BDQV01000754">
    <property type="protein sequence ID" value="GAY67739.1"/>
    <property type="molecule type" value="Genomic_DNA"/>
</dbReference>
<feature type="non-terminal residue" evidence="6">
    <location>
        <position position="359"/>
    </location>
</feature>
<keyword evidence="3" id="KW-0067">ATP-binding</keyword>
<evidence type="ECO:0000259" key="5">
    <source>
        <dbReference type="SMART" id="SM00382"/>
    </source>
</evidence>
<keyword evidence="1" id="KW-0547">Nucleotide-binding</keyword>
<dbReference type="PANTHER" id="PTHR33463:SF135">
    <property type="entry name" value="RESISTANCE PROTEIN RPS2, PUTATIVE-RELATED"/>
    <property type="match status" value="1"/>
</dbReference>
<organism evidence="6 7">
    <name type="scientific">Citrus unshiu</name>
    <name type="common">Satsuma mandarin</name>
    <name type="synonym">Citrus nobilis var. unshiu</name>
    <dbReference type="NCBI Taxonomy" id="55188"/>
    <lineage>
        <taxon>Eukaryota</taxon>
        <taxon>Viridiplantae</taxon>
        <taxon>Streptophyta</taxon>
        <taxon>Embryophyta</taxon>
        <taxon>Tracheophyta</taxon>
        <taxon>Spermatophyta</taxon>
        <taxon>Magnoliopsida</taxon>
        <taxon>eudicotyledons</taxon>
        <taxon>Gunneridae</taxon>
        <taxon>Pentapetalae</taxon>
        <taxon>rosids</taxon>
        <taxon>malvids</taxon>
        <taxon>Sapindales</taxon>
        <taxon>Rutaceae</taxon>
        <taxon>Aurantioideae</taxon>
        <taxon>Citrus</taxon>
    </lineage>
</organism>
<dbReference type="GO" id="GO:0005524">
    <property type="term" value="F:ATP binding"/>
    <property type="evidence" value="ECO:0007669"/>
    <property type="project" value="UniProtKB-KW"/>
</dbReference>
<comment type="caution">
    <text evidence="6">The sequence shown here is derived from an EMBL/GenBank/DDBJ whole genome shotgun (WGS) entry which is preliminary data.</text>
</comment>
<evidence type="ECO:0000256" key="4">
    <source>
        <dbReference type="SAM" id="Coils"/>
    </source>
</evidence>
<sequence length="359" mass="40579">NAAIEHARYLFCFNGIVKELEEKETNLKDEQDGINKAIEEERQKHRAIVIEKDVEKWLEDVDKEMVDVQNLKAKITEKDSCLHGLCPNWDCRYCLDREFHLPRFFSSFETTDSACNQIIEALKGDNIKMVGLHGPGGVGKTTLANFVGNQLREENVFDEVGIATVSQDQNIINVQSELVKSLGWELTETYEKDRACRLDMMFSESKSRKMLIILDDVWNELDLEKVGIPVGDRDNCCKILLTTRLQPVCDRMGCDTQIQLGVLKQDEGLDLLRKHAGIDVADTTLIDVSKRVADECKGLPLAIKVVGSALRGRTADEWNVALDKLQNAKLDKIEGIDKDSQDVYGCLKFSYDYLNGEDS</sequence>
<evidence type="ECO:0000256" key="3">
    <source>
        <dbReference type="ARBA" id="ARBA00022840"/>
    </source>
</evidence>
<dbReference type="Pfam" id="PF00931">
    <property type="entry name" value="NB-ARC"/>
    <property type="match status" value="1"/>
</dbReference>
<dbReference type="InterPro" id="IPR050905">
    <property type="entry name" value="Plant_NBS-LRR"/>
</dbReference>
<dbReference type="FunFam" id="3.40.50.300:FF:001091">
    <property type="entry name" value="Probable disease resistance protein At1g61300"/>
    <property type="match status" value="1"/>
</dbReference>
<keyword evidence="2" id="KW-0611">Plant defense</keyword>
<protein>
    <recommendedName>
        <fullName evidence="5">AAA+ ATPase domain-containing protein</fullName>
    </recommendedName>
</protein>
<dbReference type="Gene3D" id="1.10.8.430">
    <property type="entry name" value="Helical domain of apoptotic protease-activating factors"/>
    <property type="match status" value="1"/>
</dbReference>
<dbReference type="SMART" id="SM00382">
    <property type="entry name" value="AAA"/>
    <property type="match status" value="1"/>
</dbReference>
<evidence type="ECO:0000256" key="2">
    <source>
        <dbReference type="ARBA" id="ARBA00022821"/>
    </source>
</evidence>
<dbReference type="Proteomes" id="UP000236630">
    <property type="component" value="Unassembled WGS sequence"/>
</dbReference>
<dbReference type="InterPro" id="IPR042197">
    <property type="entry name" value="Apaf_helical"/>
</dbReference>
<dbReference type="AlphaFoldDB" id="A0A2H5QT17"/>
<dbReference type="PANTHER" id="PTHR33463">
    <property type="entry name" value="NB-ARC DOMAIN-CONTAINING PROTEIN-RELATED"/>
    <property type="match status" value="1"/>
</dbReference>
<evidence type="ECO:0000256" key="1">
    <source>
        <dbReference type="ARBA" id="ARBA00022741"/>
    </source>
</evidence>
<reference evidence="6 7" key="1">
    <citation type="journal article" date="2017" name="Front. Genet.">
        <title>Draft sequencing of the heterozygous diploid genome of Satsuma (Citrus unshiu Marc.) using a hybrid assembly approach.</title>
        <authorList>
            <person name="Shimizu T."/>
            <person name="Tanizawa Y."/>
            <person name="Mochizuki T."/>
            <person name="Nagasaki H."/>
            <person name="Yoshioka T."/>
            <person name="Toyoda A."/>
            <person name="Fujiyama A."/>
            <person name="Kaminuma E."/>
            <person name="Nakamura Y."/>
        </authorList>
    </citation>
    <scope>NUCLEOTIDE SEQUENCE [LARGE SCALE GENOMIC DNA]</scope>
    <source>
        <strain evidence="7">cv. Miyagawa wase</strain>
    </source>
</reference>
<accession>A0A2H5QT17</accession>
<keyword evidence="4" id="KW-0175">Coiled coil</keyword>
<dbReference type="Gene3D" id="3.40.50.300">
    <property type="entry name" value="P-loop containing nucleotide triphosphate hydrolases"/>
    <property type="match status" value="1"/>
</dbReference>